<reference evidence="7" key="1">
    <citation type="submission" date="2020-10" db="EMBL/GenBank/DDBJ databases">
        <authorList>
            <person name="Gilroy R."/>
        </authorList>
    </citation>
    <scope>NUCLEOTIDE SEQUENCE</scope>
    <source>
        <strain evidence="7">CHK154-7741</strain>
    </source>
</reference>
<dbReference type="Pfam" id="PF03739">
    <property type="entry name" value="LptF_LptG"/>
    <property type="match status" value="1"/>
</dbReference>
<evidence type="ECO:0000256" key="6">
    <source>
        <dbReference type="SAM" id="Phobius"/>
    </source>
</evidence>
<evidence type="ECO:0000256" key="4">
    <source>
        <dbReference type="ARBA" id="ARBA00022989"/>
    </source>
</evidence>
<name>A0A9D1N0N3_9CLOT</name>
<dbReference type="InterPro" id="IPR005495">
    <property type="entry name" value="LptG/LptF_permease"/>
</dbReference>
<evidence type="ECO:0000256" key="1">
    <source>
        <dbReference type="ARBA" id="ARBA00004651"/>
    </source>
</evidence>
<keyword evidence="4 6" id="KW-1133">Transmembrane helix</keyword>
<dbReference type="PANTHER" id="PTHR33529:SF6">
    <property type="entry name" value="YJGP_YJGQ FAMILY PERMEASE"/>
    <property type="match status" value="1"/>
</dbReference>
<dbReference type="PANTHER" id="PTHR33529">
    <property type="entry name" value="SLR0882 PROTEIN-RELATED"/>
    <property type="match status" value="1"/>
</dbReference>
<reference evidence="7" key="2">
    <citation type="journal article" date="2021" name="PeerJ">
        <title>Extensive microbial diversity within the chicken gut microbiome revealed by metagenomics and culture.</title>
        <authorList>
            <person name="Gilroy R."/>
            <person name="Ravi A."/>
            <person name="Getino M."/>
            <person name="Pursley I."/>
            <person name="Horton D.L."/>
            <person name="Alikhan N.F."/>
            <person name="Baker D."/>
            <person name="Gharbi K."/>
            <person name="Hall N."/>
            <person name="Watson M."/>
            <person name="Adriaenssens E.M."/>
            <person name="Foster-Nyarko E."/>
            <person name="Jarju S."/>
            <person name="Secka A."/>
            <person name="Antonio M."/>
            <person name="Oren A."/>
            <person name="Chaudhuri R.R."/>
            <person name="La Ragione R."/>
            <person name="Hildebrand F."/>
            <person name="Pallen M.J."/>
        </authorList>
    </citation>
    <scope>NUCLEOTIDE SEQUENCE</scope>
    <source>
        <strain evidence="7">CHK154-7741</strain>
    </source>
</reference>
<dbReference type="GO" id="GO:0015920">
    <property type="term" value="P:lipopolysaccharide transport"/>
    <property type="evidence" value="ECO:0007669"/>
    <property type="project" value="TreeGrafter"/>
</dbReference>
<evidence type="ECO:0000256" key="2">
    <source>
        <dbReference type="ARBA" id="ARBA00022475"/>
    </source>
</evidence>
<dbReference type="AlphaFoldDB" id="A0A9D1N0N3"/>
<comment type="caution">
    <text evidence="7">The sequence shown here is derived from an EMBL/GenBank/DDBJ whole genome shotgun (WGS) entry which is preliminary data.</text>
</comment>
<sequence length="377" mass="42702">MHNKLFNKLSILDRYILIQVLEIFIMGIVIFTSIIFASDTFITLIKQITLYGIPFNIALMIVLLNLPQVIVMAIPMSVLFSTVMTLNRLSLSSEITVMRACGVGLNRIAKPIFIFATAMALLTFIVNETIVPVTNSQSKTLAVWALGQKNIPNGKQNFTFKEIKEDAEGRKSMKRLFFVQKCEDNTLKNVSVVDFSNAKTIQVIQSQTGKTSPAGWQFNRGAVYTMNKDGKILNTTWFSQSIVDFGMDVKDALTEEEATQYNVIALWKYVEKNAKKHDPKTHSLFKIELYNKFAFPVTTVVLVLLGVPLAITPPRVRYNRGFLFSILIIFLYYLLRALSLSFGETMAISPFLAAWIPNFVLFVLGSMLYYRKVYTIT</sequence>
<keyword evidence="3 6" id="KW-0812">Transmembrane</keyword>
<accession>A0A9D1N0N3</accession>
<feature type="transmembrane region" description="Helical" evidence="6">
    <location>
        <begin position="48"/>
        <end position="64"/>
    </location>
</feature>
<comment type="subcellular location">
    <subcellularLocation>
        <location evidence="1">Cell membrane</location>
        <topology evidence="1">Multi-pass membrane protein</topology>
    </subcellularLocation>
</comment>
<keyword evidence="5 6" id="KW-0472">Membrane</keyword>
<gene>
    <name evidence="7" type="ORF">IAD26_05095</name>
</gene>
<feature type="transmembrane region" description="Helical" evidence="6">
    <location>
        <begin position="293"/>
        <end position="311"/>
    </location>
</feature>
<organism evidence="7 8">
    <name type="scientific">Candidatus Limenecus avicola</name>
    <dbReference type="NCBI Taxonomy" id="2840847"/>
    <lineage>
        <taxon>Bacteria</taxon>
        <taxon>Bacillati</taxon>
        <taxon>Bacillota</taxon>
        <taxon>Clostridia</taxon>
        <taxon>Eubacteriales</taxon>
        <taxon>Clostridiaceae</taxon>
        <taxon>Clostridiaceae incertae sedis</taxon>
        <taxon>Candidatus Limenecus</taxon>
    </lineage>
</organism>
<keyword evidence="2" id="KW-1003">Cell membrane</keyword>
<dbReference type="EMBL" id="DVOD01000035">
    <property type="protein sequence ID" value="HIU92493.1"/>
    <property type="molecule type" value="Genomic_DNA"/>
</dbReference>
<feature type="transmembrane region" description="Helical" evidence="6">
    <location>
        <begin position="15"/>
        <end position="36"/>
    </location>
</feature>
<feature type="transmembrane region" description="Helical" evidence="6">
    <location>
        <begin position="347"/>
        <end position="370"/>
    </location>
</feature>
<feature type="transmembrane region" description="Helical" evidence="6">
    <location>
        <begin position="318"/>
        <end position="335"/>
    </location>
</feature>
<evidence type="ECO:0000256" key="5">
    <source>
        <dbReference type="ARBA" id="ARBA00023136"/>
    </source>
</evidence>
<dbReference type="Proteomes" id="UP000886748">
    <property type="component" value="Unassembled WGS sequence"/>
</dbReference>
<proteinExistence type="predicted"/>
<feature type="transmembrane region" description="Helical" evidence="6">
    <location>
        <begin position="108"/>
        <end position="126"/>
    </location>
</feature>
<dbReference type="GO" id="GO:0043190">
    <property type="term" value="C:ATP-binding cassette (ABC) transporter complex"/>
    <property type="evidence" value="ECO:0007669"/>
    <property type="project" value="TreeGrafter"/>
</dbReference>
<evidence type="ECO:0000313" key="7">
    <source>
        <dbReference type="EMBL" id="HIU92493.1"/>
    </source>
</evidence>
<evidence type="ECO:0000313" key="8">
    <source>
        <dbReference type="Proteomes" id="UP000886748"/>
    </source>
</evidence>
<protein>
    <submittedName>
        <fullName evidence="7">LptF/LptG family permease</fullName>
    </submittedName>
</protein>
<feature type="transmembrane region" description="Helical" evidence="6">
    <location>
        <begin position="70"/>
        <end position="87"/>
    </location>
</feature>
<evidence type="ECO:0000256" key="3">
    <source>
        <dbReference type="ARBA" id="ARBA00022692"/>
    </source>
</evidence>